<reference evidence="9" key="1">
    <citation type="submission" date="2023-10" db="EMBL/GenBank/DDBJ databases">
        <title>Genome assembly of Pristionchus species.</title>
        <authorList>
            <person name="Yoshida K."/>
            <person name="Sommer R.J."/>
        </authorList>
    </citation>
    <scope>NUCLEOTIDE SEQUENCE</scope>
    <source>
        <strain evidence="9">RS5133</strain>
    </source>
</reference>
<organism evidence="9 10">
    <name type="scientific">Pristionchus fissidentatus</name>
    <dbReference type="NCBI Taxonomy" id="1538716"/>
    <lineage>
        <taxon>Eukaryota</taxon>
        <taxon>Metazoa</taxon>
        <taxon>Ecdysozoa</taxon>
        <taxon>Nematoda</taxon>
        <taxon>Chromadorea</taxon>
        <taxon>Rhabditida</taxon>
        <taxon>Rhabditina</taxon>
        <taxon>Diplogasteromorpha</taxon>
        <taxon>Diplogasteroidea</taxon>
        <taxon>Neodiplogasteridae</taxon>
        <taxon>Pristionchus</taxon>
    </lineage>
</organism>
<keyword evidence="2 7" id="KW-0812">Transmembrane</keyword>
<name>A0AAV5VVD6_9BILA</name>
<dbReference type="InterPro" id="IPR036640">
    <property type="entry name" value="ABC1_TM_sf"/>
</dbReference>
<dbReference type="GO" id="GO:0016020">
    <property type="term" value="C:membrane"/>
    <property type="evidence" value="ECO:0007669"/>
    <property type="project" value="InterPro"/>
</dbReference>
<dbReference type="GO" id="GO:0140359">
    <property type="term" value="F:ABC-type transporter activity"/>
    <property type="evidence" value="ECO:0007669"/>
    <property type="project" value="InterPro"/>
</dbReference>
<evidence type="ECO:0000256" key="4">
    <source>
        <dbReference type="ARBA" id="ARBA00022840"/>
    </source>
</evidence>
<feature type="transmembrane region" description="Helical" evidence="7">
    <location>
        <begin position="46"/>
        <end position="68"/>
    </location>
</feature>
<keyword evidence="4" id="KW-0067">ATP-binding</keyword>
<evidence type="ECO:0000313" key="10">
    <source>
        <dbReference type="Proteomes" id="UP001432322"/>
    </source>
</evidence>
<dbReference type="PANTHER" id="PTHR24223">
    <property type="entry name" value="ATP-BINDING CASSETTE SUB-FAMILY C"/>
    <property type="match status" value="1"/>
</dbReference>
<gene>
    <name evidence="9" type="ORF">PFISCL1PPCAC_13239</name>
</gene>
<evidence type="ECO:0000313" key="9">
    <source>
        <dbReference type="EMBL" id="GMT21942.1"/>
    </source>
</evidence>
<feature type="non-terminal residue" evidence="9">
    <location>
        <position position="1"/>
    </location>
</feature>
<evidence type="ECO:0000256" key="6">
    <source>
        <dbReference type="ARBA" id="ARBA00023136"/>
    </source>
</evidence>
<dbReference type="PROSITE" id="PS50929">
    <property type="entry name" value="ABC_TM1F"/>
    <property type="match status" value="1"/>
</dbReference>
<evidence type="ECO:0000256" key="2">
    <source>
        <dbReference type="ARBA" id="ARBA00022692"/>
    </source>
</evidence>
<evidence type="ECO:0000256" key="1">
    <source>
        <dbReference type="ARBA" id="ARBA00022448"/>
    </source>
</evidence>
<evidence type="ECO:0000256" key="7">
    <source>
        <dbReference type="SAM" id="Phobius"/>
    </source>
</evidence>
<feature type="domain" description="ABC transmembrane type-1" evidence="8">
    <location>
        <begin position="173"/>
        <end position="257"/>
    </location>
</feature>
<dbReference type="AlphaFoldDB" id="A0AAV5VVD6"/>
<evidence type="ECO:0000256" key="3">
    <source>
        <dbReference type="ARBA" id="ARBA00022741"/>
    </source>
</evidence>
<comment type="caution">
    <text evidence="9">The sequence shown here is derived from an EMBL/GenBank/DDBJ whole genome shotgun (WGS) entry which is preliminary data.</text>
</comment>
<dbReference type="EMBL" id="BTSY01000004">
    <property type="protein sequence ID" value="GMT21942.1"/>
    <property type="molecule type" value="Genomic_DNA"/>
</dbReference>
<dbReference type="PANTHER" id="PTHR24223:SF434">
    <property type="entry name" value="MULTIDRUG RESISTANCE PROTEIN MRP-7"/>
    <property type="match status" value="1"/>
</dbReference>
<keyword evidence="3" id="KW-0547">Nucleotide-binding</keyword>
<feature type="transmembrane region" description="Helical" evidence="7">
    <location>
        <begin position="213"/>
        <end position="234"/>
    </location>
</feature>
<evidence type="ECO:0000256" key="5">
    <source>
        <dbReference type="ARBA" id="ARBA00022989"/>
    </source>
</evidence>
<dbReference type="SUPFAM" id="SSF90123">
    <property type="entry name" value="ABC transporter transmembrane region"/>
    <property type="match status" value="1"/>
</dbReference>
<dbReference type="InterPro" id="IPR011527">
    <property type="entry name" value="ABC1_TM_dom"/>
</dbReference>
<accession>A0AAV5VVD6</accession>
<sequence length="257" mass="29640">ITNIFIDWNRRRCGQVSSGIQHLSLFALLICTTPELYYRVQNQEPSSLFVLFMAFWPVVLAQVVLYCWADARSSNEKAEKSAELDASFLNRLTIWWFTSLPFRGAKKDLEMYDLIDLNHGSTSEHLGALFEKYWEPAMKTYLEKKALASKNSKIPAEPSLVFAIFRMFKYEFLTATFLKVLSDTLQFANPFLLHQLIGFVSSPDSPLWLGVSYAILMFVVSEVRSIVINAYFYIMFRMGIKIQTALTAAVYRKTMRL</sequence>
<keyword evidence="5 7" id="KW-1133">Transmembrane helix</keyword>
<keyword evidence="6 7" id="KW-0472">Membrane</keyword>
<dbReference type="Proteomes" id="UP001432322">
    <property type="component" value="Unassembled WGS sequence"/>
</dbReference>
<protein>
    <recommendedName>
        <fullName evidence="8">ABC transmembrane type-1 domain-containing protein</fullName>
    </recommendedName>
</protein>
<keyword evidence="10" id="KW-1185">Reference proteome</keyword>
<dbReference type="InterPro" id="IPR050173">
    <property type="entry name" value="ABC_transporter_C-like"/>
</dbReference>
<proteinExistence type="predicted"/>
<dbReference type="Gene3D" id="1.20.1560.10">
    <property type="entry name" value="ABC transporter type 1, transmembrane domain"/>
    <property type="match status" value="1"/>
</dbReference>
<dbReference type="GO" id="GO:0005524">
    <property type="term" value="F:ATP binding"/>
    <property type="evidence" value="ECO:0007669"/>
    <property type="project" value="UniProtKB-KW"/>
</dbReference>
<evidence type="ECO:0000259" key="8">
    <source>
        <dbReference type="PROSITE" id="PS50929"/>
    </source>
</evidence>
<keyword evidence="1" id="KW-0813">Transport</keyword>